<reference evidence="1 2" key="1">
    <citation type="submission" date="2011-08" db="EMBL/GenBank/DDBJ databases">
        <authorList>
            <person name="Weinstock G."/>
            <person name="Sodergren E."/>
            <person name="Clifton S."/>
            <person name="Fulton L."/>
            <person name="Fulton B."/>
            <person name="Courtney L."/>
            <person name="Fronick C."/>
            <person name="Harrison M."/>
            <person name="Strong C."/>
            <person name="Farmer C."/>
            <person name="Delahaunty K."/>
            <person name="Markovic C."/>
            <person name="Hall O."/>
            <person name="Minx P."/>
            <person name="Tomlinson C."/>
            <person name="Mitreva M."/>
            <person name="Hou S."/>
            <person name="Chen J."/>
            <person name="Wollam A."/>
            <person name="Pepin K.H."/>
            <person name="Johnson M."/>
            <person name="Bhonagiri V."/>
            <person name="Zhang X."/>
            <person name="Suruliraj S."/>
            <person name="Warren W."/>
            <person name="Chinwalla A."/>
            <person name="Mardis E.R."/>
            <person name="Wilson R.K."/>
        </authorList>
    </citation>
    <scope>NUCLEOTIDE SEQUENCE [LARGE SCALE GENOMIC DNA]</scope>
    <source>
        <strain evidence="1 2">ATCC 51873</strain>
    </source>
</reference>
<protein>
    <submittedName>
        <fullName evidence="1">Uncharacterized protein</fullName>
    </submittedName>
</protein>
<comment type="caution">
    <text evidence="1">The sequence shown here is derived from an EMBL/GenBank/DDBJ whole genome shotgun (WGS) entry which is preliminary data.</text>
</comment>
<dbReference type="EMBL" id="AGCI01000076">
    <property type="protein sequence ID" value="EHM40503.1"/>
    <property type="molecule type" value="Genomic_DNA"/>
</dbReference>
<dbReference type="AlphaFoldDB" id="G9Y9S3"/>
<proteinExistence type="predicted"/>
<dbReference type="Proteomes" id="UP000005959">
    <property type="component" value="Unassembled WGS sequence"/>
</dbReference>
<sequence>MSQSLVIHGRSLSQKFSRRPRWHLGLFSQAIDVTAKQPVENGYKTLSVIAVGERSCNVKGEE</sequence>
<evidence type="ECO:0000313" key="2">
    <source>
        <dbReference type="Proteomes" id="UP000005959"/>
    </source>
</evidence>
<accession>G9Y9S3</accession>
<evidence type="ECO:0000313" key="1">
    <source>
        <dbReference type="EMBL" id="EHM40503.1"/>
    </source>
</evidence>
<dbReference type="HOGENOM" id="CLU_2897914_0_0_6"/>
<name>G9Y9S3_HAFAL</name>
<organism evidence="1 2">
    <name type="scientific">Hafnia alvei ATCC 51873</name>
    <dbReference type="NCBI Taxonomy" id="1002364"/>
    <lineage>
        <taxon>Bacteria</taxon>
        <taxon>Pseudomonadati</taxon>
        <taxon>Pseudomonadota</taxon>
        <taxon>Gammaproteobacteria</taxon>
        <taxon>Enterobacterales</taxon>
        <taxon>Hafniaceae</taxon>
        <taxon>Hafnia</taxon>
    </lineage>
</organism>
<gene>
    <name evidence="1" type="ORF">HMPREF0454_03341</name>
</gene>